<sequence>MNIGLFTDTYYPQINGVATSVLILKENLESRGHKVYVFTTTDPKADNEEKNVFRVPSIPFVSARRVGMFYNPRLAKIIKKLGLNLIHTHTEFSLGIFGRAMAKELKIPFIHTYHTIYEDYTHYIGKFKVLDQIAKIGAKKISIKFCNSADKVIVPTEKVRELLLSYDIRQSISIIPTGIELNKFSKHNYNADIIQKLRISLGIREKDKILLYIGRISKEKNIEEIMVVMKDYLRDKKDVKFVLIGDGPEKCNLEDMAQKFEISDQTIFAGERPWHDIGMYYQIGDVFVSSSQSETQGLTYIEALASGLPVVAKVDKCLKGVIENNINGYLFNGKEEFINSLDSILINNFRKEKLSLGAIKSIKSFSAEHFAYTVERLYKNMILNQDGYEKISV</sequence>
<keyword evidence="4" id="KW-1185">Reference proteome</keyword>
<dbReference type="OrthoDB" id="9802525at2"/>
<dbReference type="InterPro" id="IPR001296">
    <property type="entry name" value="Glyco_trans_1"/>
</dbReference>
<comment type="caution">
    <text evidence="3">The sequence shown here is derived from an EMBL/GenBank/DDBJ whole genome shotgun (WGS) entry which is preliminary data.</text>
</comment>
<dbReference type="CDD" id="cd03817">
    <property type="entry name" value="GT4_UGDG-like"/>
    <property type="match status" value="1"/>
</dbReference>
<proteinExistence type="predicted"/>
<dbReference type="InterPro" id="IPR050194">
    <property type="entry name" value="Glycosyltransferase_grp1"/>
</dbReference>
<dbReference type="PANTHER" id="PTHR45947:SF3">
    <property type="entry name" value="SULFOQUINOVOSYL TRANSFERASE SQD2"/>
    <property type="match status" value="1"/>
</dbReference>
<dbReference type="Pfam" id="PF00534">
    <property type="entry name" value="Glycos_transf_1"/>
    <property type="match status" value="1"/>
</dbReference>
<dbReference type="EC" id="2.4.1.-" evidence="3"/>
<dbReference type="InterPro" id="IPR028098">
    <property type="entry name" value="Glyco_trans_4-like_N"/>
</dbReference>
<feature type="domain" description="Glycosyltransferase subfamily 4-like N-terminal" evidence="2">
    <location>
        <begin position="14"/>
        <end position="182"/>
    </location>
</feature>
<dbReference type="SUPFAM" id="SSF53756">
    <property type="entry name" value="UDP-Glycosyltransferase/glycogen phosphorylase"/>
    <property type="match status" value="1"/>
</dbReference>
<feature type="domain" description="Glycosyl transferase family 1" evidence="1">
    <location>
        <begin position="195"/>
        <end position="353"/>
    </location>
</feature>
<reference evidence="3 4" key="1">
    <citation type="submission" date="2017-03" db="EMBL/GenBank/DDBJ databases">
        <title>Genome sequence of Clostridium chromiireducens DSM 23318.</title>
        <authorList>
            <person name="Poehlein A."/>
            <person name="Daniel R."/>
        </authorList>
    </citation>
    <scope>NUCLEOTIDE SEQUENCE [LARGE SCALE GENOMIC DNA]</scope>
    <source>
        <strain evidence="3 4">DSM 23318</strain>
    </source>
</reference>
<evidence type="ECO:0000259" key="1">
    <source>
        <dbReference type="Pfam" id="PF00534"/>
    </source>
</evidence>
<evidence type="ECO:0000313" key="4">
    <source>
        <dbReference type="Proteomes" id="UP000191056"/>
    </source>
</evidence>
<evidence type="ECO:0000259" key="2">
    <source>
        <dbReference type="Pfam" id="PF13439"/>
    </source>
</evidence>
<dbReference type="GO" id="GO:0016758">
    <property type="term" value="F:hexosyltransferase activity"/>
    <property type="evidence" value="ECO:0007669"/>
    <property type="project" value="TreeGrafter"/>
</dbReference>
<dbReference type="Pfam" id="PF13439">
    <property type="entry name" value="Glyco_transf_4"/>
    <property type="match status" value="1"/>
</dbReference>
<name>A0A1V4J085_9CLOT</name>
<dbReference type="STRING" id="225345.CLCHR_08140"/>
<keyword evidence="3" id="KW-0328">Glycosyltransferase</keyword>
<dbReference type="AlphaFoldDB" id="A0A1V4J085"/>
<dbReference type="Gene3D" id="3.40.50.2000">
    <property type="entry name" value="Glycogen Phosphorylase B"/>
    <property type="match status" value="2"/>
</dbReference>
<keyword evidence="3" id="KW-0808">Transferase</keyword>
<organism evidence="3 4">
    <name type="scientific">Clostridium chromiireducens</name>
    <dbReference type="NCBI Taxonomy" id="225345"/>
    <lineage>
        <taxon>Bacteria</taxon>
        <taxon>Bacillati</taxon>
        <taxon>Bacillota</taxon>
        <taxon>Clostridia</taxon>
        <taxon>Eubacteriales</taxon>
        <taxon>Clostridiaceae</taxon>
        <taxon>Clostridium</taxon>
    </lineage>
</organism>
<dbReference type="PANTHER" id="PTHR45947">
    <property type="entry name" value="SULFOQUINOVOSYL TRANSFERASE SQD2"/>
    <property type="match status" value="1"/>
</dbReference>
<dbReference type="EMBL" id="MZGT01000008">
    <property type="protein sequence ID" value="OPJ65424.1"/>
    <property type="molecule type" value="Genomic_DNA"/>
</dbReference>
<dbReference type="Proteomes" id="UP000191056">
    <property type="component" value="Unassembled WGS sequence"/>
</dbReference>
<evidence type="ECO:0000313" key="3">
    <source>
        <dbReference type="EMBL" id="OPJ65424.1"/>
    </source>
</evidence>
<protein>
    <submittedName>
        <fullName evidence="3">Alpha-monoglucosyldiacylglycerol synthase</fullName>
        <ecNumber evidence="3">2.4.1.-</ecNumber>
    </submittedName>
</protein>
<accession>A0A1V4J085</accession>
<dbReference type="RefSeq" id="WP_079438404.1">
    <property type="nucleotide sequence ID" value="NZ_MZGT01000008.1"/>
</dbReference>
<gene>
    <name evidence="3" type="primary">mgs_2</name>
    <name evidence="3" type="ORF">CLCHR_08140</name>
</gene>